<dbReference type="PANTHER" id="PTHR12970">
    <property type="entry name" value="PROTEASOME ASSEMBLY CHAPERONE 2"/>
    <property type="match status" value="1"/>
</dbReference>
<evidence type="ECO:0000256" key="2">
    <source>
        <dbReference type="ARBA" id="ARBA00023186"/>
    </source>
</evidence>
<sequence>SKQVHTQGSTLILPCVSIGNVPQLAVDLLINTLEATRIGIIHTSTLLPISSSTSGFDHLPKEQRSVPVEVYQTSDSKWTILQQRSPPLPKHQKKWARELVEFIKQGEFAKVVLLTSSDAALRADKMIDNASNICTLAISCKSDDELVLGLQSLALNPLHEQSNEMESLQQLHSAGVAKPFLRLCQEAQLPVVVLVAL</sequence>
<accession>A0A9W8I2I0</accession>
<dbReference type="SUPFAM" id="SSF159659">
    <property type="entry name" value="Cgl1923-like"/>
    <property type="match status" value="1"/>
</dbReference>
<dbReference type="Pfam" id="PF09754">
    <property type="entry name" value="PAC2"/>
    <property type="match status" value="1"/>
</dbReference>
<name>A0A9W8I2I0_9FUNG</name>
<keyword evidence="5" id="KW-1185">Reference proteome</keyword>
<proteinExistence type="inferred from homology"/>
<dbReference type="PANTHER" id="PTHR12970:SF1">
    <property type="entry name" value="PROTEASOME ASSEMBLY CHAPERONE 2"/>
    <property type="match status" value="1"/>
</dbReference>
<feature type="non-terminal residue" evidence="4">
    <location>
        <position position="1"/>
    </location>
</feature>
<gene>
    <name evidence="4" type="ORF">IWW36_006160</name>
</gene>
<comment type="caution">
    <text evidence="4">The sequence shown here is derived from an EMBL/GenBank/DDBJ whole genome shotgun (WGS) entry which is preliminary data.</text>
</comment>
<dbReference type="GO" id="GO:0043248">
    <property type="term" value="P:proteasome assembly"/>
    <property type="evidence" value="ECO:0007669"/>
    <property type="project" value="TreeGrafter"/>
</dbReference>
<reference evidence="4" key="1">
    <citation type="submission" date="2022-07" db="EMBL/GenBank/DDBJ databases">
        <title>Phylogenomic reconstructions and comparative analyses of Kickxellomycotina fungi.</title>
        <authorList>
            <person name="Reynolds N.K."/>
            <person name="Stajich J.E."/>
            <person name="Barry K."/>
            <person name="Grigoriev I.V."/>
            <person name="Crous P."/>
            <person name="Smith M.E."/>
        </authorList>
    </citation>
    <scope>NUCLEOTIDE SEQUENCE</scope>
    <source>
        <strain evidence="4">NRRL 1566</strain>
    </source>
</reference>
<evidence type="ECO:0000313" key="5">
    <source>
        <dbReference type="Proteomes" id="UP001139887"/>
    </source>
</evidence>
<dbReference type="InterPro" id="IPR038389">
    <property type="entry name" value="PSMG2_sf"/>
</dbReference>
<dbReference type="Proteomes" id="UP001139887">
    <property type="component" value="Unassembled WGS sequence"/>
</dbReference>
<organism evidence="4 5">
    <name type="scientific">Coemansia brasiliensis</name>
    <dbReference type="NCBI Taxonomy" id="2650707"/>
    <lineage>
        <taxon>Eukaryota</taxon>
        <taxon>Fungi</taxon>
        <taxon>Fungi incertae sedis</taxon>
        <taxon>Zoopagomycota</taxon>
        <taxon>Kickxellomycotina</taxon>
        <taxon>Kickxellomycetes</taxon>
        <taxon>Kickxellales</taxon>
        <taxon>Kickxellaceae</taxon>
        <taxon>Coemansia</taxon>
    </lineage>
</organism>
<dbReference type="AlphaFoldDB" id="A0A9W8I2I0"/>
<evidence type="ECO:0000256" key="1">
    <source>
        <dbReference type="ARBA" id="ARBA00019186"/>
    </source>
</evidence>
<comment type="similarity">
    <text evidence="3">Belongs to the PSMG2 family.</text>
</comment>
<dbReference type="InterPro" id="IPR019151">
    <property type="entry name" value="Proteasome_assmbl_chaperone_2"/>
</dbReference>
<dbReference type="InterPro" id="IPR016562">
    <property type="entry name" value="Proteasome_assmbl_chp_2_euk"/>
</dbReference>
<evidence type="ECO:0000313" key="4">
    <source>
        <dbReference type="EMBL" id="KAJ2841726.1"/>
    </source>
</evidence>
<dbReference type="GO" id="GO:0005634">
    <property type="term" value="C:nucleus"/>
    <property type="evidence" value="ECO:0007669"/>
    <property type="project" value="TreeGrafter"/>
</dbReference>
<evidence type="ECO:0000256" key="3">
    <source>
        <dbReference type="ARBA" id="ARBA00025745"/>
    </source>
</evidence>
<keyword evidence="2" id="KW-0143">Chaperone</keyword>
<dbReference type="Gene3D" id="3.40.50.10900">
    <property type="entry name" value="PAC-like subunit"/>
    <property type="match status" value="1"/>
</dbReference>
<dbReference type="GO" id="GO:0005829">
    <property type="term" value="C:cytosol"/>
    <property type="evidence" value="ECO:0007669"/>
    <property type="project" value="TreeGrafter"/>
</dbReference>
<feature type="non-terminal residue" evidence="4">
    <location>
        <position position="197"/>
    </location>
</feature>
<protein>
    <recommendedName>
        <fullName evidence="1">Proteasome assembly chaperone 2</fullName>
    </recommendedName>
</protein>
<dbReference type="EMBL" id="JANBUW010002065">
    <property type="protein sequence ID" value="KAJ2841726.1"/>
    <property type="molecule type" value="Genomic_DNA"/>
</dbReference>
<dbReference type="OrthoDB" id="10260712at2759"/>